<dbReference type="OrthoDB" id="965427at2"/>
<sequence>MKTVKVIVEHAGKNFSAYIEGAPIITVGNDMREIEDNMSEAIQLYLEDNPNPVELLVGEFELKFKIDAATFINYYSNIFTKAALSRITGINERQLWHYAAGVHKPRKTQLEKIQNGIKTLTKELQAISLV</sequence>
<dbReference type="AlphaFoldDB" id="A0A1M5GZ22"/>
<dbReference type="EMBL" id="FQTV01000023">
    <property type="protein sequence ID" value="SHG08926.1"/>
    <property type="molecule type" value="Genomic_DNA"/>
</dbReference>
<evidence type="ECO:0008006" key="3">
    <source>
        <dbReference type="Google" id="ProtNLM"/>
    </source>
</evidence>
<organism evidence="1 2">
    <name type="scientific">Bacteroides luti</name>
    <dbReference type="NCBI Taxonomy" id="1297750"/>
    <lineage>
        <taxon>Bacteria</taxon>
        <taxon>Pseudomonadati</taxon>
        <taxon>Bacteroidota</taxon>
        <taxon>Bacteroidia</taxon>
        <taxon>Bacteroidales</taxon>
        <taxon>Bacteroidaceae</taxon>
        <taxon>Bacteroides</taxon>
    </lineage>
</organism>
<proteinExistence type="predicted"/>
<evidence type="ECO:0000313" key="1">
    <source>
        <dbReference type="EMBL" id="SHG08926.1"/>
    </source>
</evidence>
<evidence type="ECO:0000313" key="2">
    <source>
        <dbReference type="Proteomes" id="UP000184509"/>
    </source>
</evidence>
<gene>
    <name evidence="1" type="ORF">SAMN05444405_1235</name>
</gene>
<accession>A0A1M5GZ22</accession>
<keyword evidence="2" id="KW-1185">Reference proteome</keyword>
<dbReference type="Gene3D" id="3.30.160.250">
    <property type="match status" value="1"/>
</dbReference>
<dbReference type="Proteomes" id="UP000184509">
    <property type="component" value="Unassembled WGS sequence"/>
</dbReference>
<protein>
    <recommendedName>
        <fullName evidence="3">Antitoxin HicB</fullName>
    </recommendedName>
</protein>
<reference evidence="1 2" key="1">
    <citation type="submission" date="2016-11" db="EMBL/GenBank/DDBJ databases">
        <authorList>
            <person name="Jaros S."/>
            <person name="Januszkiewicz K."/>
            <person name="Wedrychowicz H."/>
        </authorList>
    </citation>
    <scope>NUCLEOTIDE SEQUENCE [LARGE SCALE GENOMIC DNA]</scope>
    <source>
        <strain evidence="1 2">DSM 26991</strain>
    </source>
</reference>
<dbReference type="STRING" id="1297750.SAMN05444405_1235"/>
<name>A0A1M5GZ22_9BACE</name>
<dbReference type="RefSeq" id="WP_073404037.1">
    <property type="nucleotide sequence ID" value="NZ_FQTV01000023.1"/>
</dbReference>